<accession>A0A2M3ZRP5</accession>
<dbReference type="AlphaFoldDB" id="A0A2M3ZRP5"/>
<reference evidence="1" key="1">
    <citation type="submission" date="2018-01" db="EMBL/GenBank/DDBJ databases">
        <title>An insight into the sialome of Amazonian anophelines.</title>
        <authorList>
            <person name="Ribeiro J.M."/>
            <person name="Scarpassa V."/>
            <person name="Calvo E."/>
        </authorList>
    </citation>
    <scope>NUCLEOTIDE SEQUENCE</scope>
    <source>
        <tissue evidence="1">Salivary glands</tissue>
    </source>
</reference>
<name>A0A2M3ZRP5_9DIPT</name>
<sequence>MGVMMGTLGIGMLVMGTAVLLMLLLLLLLTLCAYLVACSLSFSRSFSRSRFRAASFSRSLSSSRSRSFSRSFSRSRWSSRWLRSLRPLRPLPVEVAEDCPDPPVWLLADERVVPDLLLRSWLRDRFFLRSGETDLLRDRRLSFPFSPPVLVIRERSPGRWPAESM</sequence>
<organism evidence="1">
    <name type="scientific">Anopheles braziliensis</name>
    <dbReference type="NCBI Taxonomy" id="58242"/>
    <lineage>
        <taxon>Eukaryota</taxon>
        <taxon>Metazoa</taxon>
        <taxon>Ecdysozoa</taxon>
        <taxon>Arthropoda</taxon>
        <taxon>Hexapoda</taxon>
        <taxon>Insecta</taxon>
        <taxon>Pterygota</taxon>
        <taxon>Neoptera</taxon>
        <taxon>Endopterygota</taxon>
        <taxon>Diptera</taxon>
        <taxon>Nematocera</taxon>
        <taxon>Culicoidea</taxon>
        <taxon>Culicidae</taxon>
        <taxon>Anophelinae</taxon>
        <taxon>Anopheles</taxon>
    </lineage>
</organism>
<protein>
    <submittedName>
        <fullName evidence="1">Putative secreted peptide</fullName>
    </submittedName>
</protein>
<proteinExistence type="predicted"/>
<dbReference type="EMBL" id="GGFM01010414">
    <property type="protein sequence ID" value="MBW31165.1"/>
    <property type="molecule type" value="Transcribed_RNA"/>
</dbReference>
<evidence type="ECO:0000313" key="1">
    <source>
        <dbReference type="EMBL" id="MBW31165.1"/>
    </source>
</evidence>